<evidence type="ECO:0000313" key="3">
    <source>
        <dbReference type="Proteomes" id="UP001352852"/>
    </source>
</evidence>
<evidence type="ECO:0000313" key="2">
    <source>
        <dbReference type="EMBL" id="MED6281915.1"/>
    </source>
</evidence>
<protein>
    <submittedName>
        <fullName evidence="2">Uncharacterized protein</fullName>
    </submittedName>
</protein>
<sequence length="171" mass="20485">MADGKMHGELNLKEVLDFIDENHFCTNHGGTQRKEENVQQICFHKWSITADALKLCLIFIKRDFIRNCFGIISIVADTETEMEREKKKHEEEKGGQKGKGERRRIEWRKERRMKRIQDNTLLLHLQKFSYYQPFLPKGARYLVCKMYLVVNAAQYRTFVYLLTPKYKHLWV</sequence>
<reference evidence="2 3" key="1">
    <citation type="submission" date="2021-06" db="EMBL/GenBank/DDBJ databases">
        <authorList>
            <person name="Palmer J.M."/>
        </authorList>
    </citation>
    <scope>NUCLEOTIDE SEQUENCE [LARGE SCALE GENOMIC DNA]</scope>
    <source>
        <strain evidence="2 3">CL_MEX2019</strain>
        <tissue evidence="2">Muscle</tissue>
    </source>
</reference>
<gene>
    <name evidence="2" type="ORF">CHARACLAT_026716</name>
</gene>
<accession>A0ABU7E415</accession>
<dbReference type="EMBL" id="JAHUTJ010044250">
    <property type="protein sequence ID" value="MED6281915.1"/>
    <property type="molecule type" value="Genomic_DNA"/>
</dbReference>
<proteinExistence type="predicted"/>
<comment type="caution">
    <text evidence="2">The sequence shown here is derived from an EMBL/GenBank/DDBJ whole genome shotgun (WGS) entry which is preliminary data.</text>
</comment>
<name>A0ABU7E415_9TELE</name>
<keyword evidence="3" id="KW-1185">Reference proteome</keyword>
<feature type="region of interest" description="Disordered" evidence="1">
    <location>
        <begin position="82"/>
        <end position="104"/>
    </location>
</feature>
<dbReference type="Proteomes" id="UP001352852">
    <property type="component" value="Unassembled WGS sequence"/>
</dbReference>
<organism evidence="2 3">
    <name type="scientific">Characodon lateralis</name>
    <dbReference type="NCBI Taxonomy" id="208331"/>
    <lineage>
        <taxon>Eukaryota</taxon>
        <taxon>Metazoa</taxon>
        <taxon>Chordata</taxon>
        <taxon>Craniata</taxon>
        <taxon>Vertebrata</taxon>
        <taxon>Euteleostomi</taxon>
        <taxon>Actinopterygii</taxon>
        <taxon>Neopterygii</taxon>
        <taxon>Teleostei</taxon>
        <taxon>Neoteleostei</taxon>
        <taxon>Acanthomorphata</taxon>
        <taxon>Ovalentaria</taxon>
        <taxon>Atherinomorphae</taxon>
        <taxon>Cyprinodontiformes</taxon>
        <taxon>Goodeidae</taxon>
        <taxon>Characodon</taxon>
    </lineage>
</organism>
<evidence type="ECO:0000256" key="1">
    <source>
        <dbReference type="SAM" id="MobiDB-lite"/>
    </source>
</evidence>